<dbReference type="PANTHER" id="PTHR23253">
    <property type="entry name" value="EUKARYOTIC TRANSLATION INITIATION FACTOR 4 GAMMA"/>
    <property type="match status" value="1"/>
</dbReference>
<protein>
    <submittedName>
        <fullName evidence="5">Uncharacterized protein</fullName>
    </submittedName>
</protein>
<dbReference type="Proteomes" id="UP000834106">
    <property type="component" value="Chromosome 23"/>
</dbReference>
<evidence type="ECO:0000313" key="5">
    <source>
        <dbReference type="EMBL" id="CAI9786860.1"/>
    </source>
</evidence>
<dbReference type="EMBL" id="OU503058">
    <property type="protein sequence ID" value="CAI9786860.1"/>
    <property type="molecule type" value="Genomic_DNA"/>
</dbReference>
<dbReference type="PANTHER" id="PTHR23253:SF9">
    <property type="entry name" value="EUKARYOTIC TRANSLATION INITIATION FACTOR 4 GAMMA 2"/>
    <property type="match status" value="1"/>
</dbReference>
<accession>A0AAD2AF13</accession>
<evidence type="ECO:0000256" key="3">
    <source>
        <dbReference type="ARBA" id="ARBA00022917"/>
    </source>
</evidence>
<evidence type="ECO:0000256" key="4">
    <source>
        <dbReference type="SAM" id="MobiDB-lite"/>
    </source>
</evidence>
<keyword evidence="2" id="KW-0396">Initiation factor</keyword>
<reference evidence="5" key="1">
    <citation type="submission" date="2023-05" db="EMBL/GenBank/DDBJ databases">
        <authorList>
            <person name="Huff M."/>
        </authorList>
    </citation>
    <scope>NUCLEOTIDE SEQUENCE</scope>
</reference>
<dbReference type="GO" id="GO:0016281">
    <property type="term" value="C:eukaryotic translation initiation factor 4F complex"/>
    <property type="evidence" value="ECO:0007669"/>
    <property type="project" value="TreeGrafter"/>
</dbReference>
<comment type="similarity">
    <text evidence="1">Belongs to the eukaryotic initiation factor 4G family.</text>
</comment>
<evidence type="ECO:0000313" key="6">
    <source>
        <dbReference type="Proteomes" id="UP000834106"/>
    </source>
</evidence>
<sequence>MTERERERSVDKAPDWSYESSRWNDKSRSAYQRFKYVLTTLDDAVNDAPRAAEFLGRIFAIIIMENVISFSEVGRLIYEGGEEKGCLVEMGLAAEVLGSILETIKSEMGDSVLTRILSSSNLLLENFRPPGSNKSWRLDKFT</sequence>
<feature type="compositionally biased region" description="Basic and acidic residues" evidence="4">
    <location>
        <begin position="1"/>
        <end position="14"/>
    </location>
</feature>
<proteinExistence type="inferred from homology"/>
<dbReference type="GO" id="GO:0003743">
    <property type="term" value="F:translation initiation factor activity"/>
    <property type="evidence" value="ECO:0007669"/>
    <property type="project" value="UniProtKB-KW"/>
</dbReference>
<keyword evidence="3" id="KW-0648">Protein biosynthesis</keyword>
<dbReference type="SUPFAM" id="SSF48371">
    <property type="entry name" value="ARM repeat"/>
    <property type="match status" value="1"/>
</dbReference>
<name>A0AAD2AF13_9LAMI</name>
<evidence type="ECO:0000256" key="1">
    <source>
        <dbReference type="ARBA" id="ARBA00005775"/>
    </source>
</evidence>
<dbReference type="GO" id="GO:0003729">
    <property type="term" value="F:mRNA binding"/>
    <property type="evidence" value="ECO:0007669"/>
    <property type="project" value="TreeGrafter"/>
</dbReference>
<dbReference type="InterPro" id="IPR016024">
    <property type="entry name" value="ARM-type_fold"/>
</dbReference>
<gene>
    <name evidence="5" type="ORF">FPE_LOCUS34290</name>
</gene>
<feature type="region of interest" description="Disordered" evidence="4">
    <location>
        <begin position="1"/>
        <end position="21"/>
    </location>
</feature>
<organism evidence="5 6">
    <name type="scientific">Fraxinus pennsylvanica</name>
    <dbReference type="NCBI Taxonomy" id="56036"/>
    <lineage>
        <taxon>Eukaryota</taxon>
        <taxon>Viridiplantae</taxon>
        <taxon>Streptophyta</taxon>
        <taxon>Embryophyta</taxon>
        <taxon>Tracheophyta</taxon>
        <taxon>Spermatophyta</taxon>
        <taxon>Magnoliopsida</taxon>
        <taxon>eudicotyledons</taxon>
        <taxon>Gunneridae</taxon>
        <taxon>Pentapetalae</taxon>
        <taxon>asterids</taxon>
        <taxon>lamiids</taxon>
        <taxon>Lamiales</taxon>
        <taxon>Oleaceae</taxon>
        <taxon>Oleeae</taxon>
        <taxon>Fraxinus</taxon>
    </lineage>
</organism>
<keyword evidence="6" id="KW-1185">Reference proteome</keyword>
<dbReference type="Gene3D" id="1.25.40.180">
    <property type="match status" value="1"/>
</dbReference>
<evidence type="ECO:0000256" key="2">
    <source>
        <dbReference type="ARBA" id="ARBA00022540"/>
    </source>
</evidence>
<dbReference type="AlphaFoldDB" id="A0AAD2AF13"/>